<evidence type="ECO:0000313" key="2">
    <source>
        <dbReference type="EMBL" id="KAG8378977.1"/>
    </source>
</evidence>
<feature type="domain" description="Reverse transcriptase" evidence="1">
    <location>
        <begin position="1"/>
        <end position="185"/>
    </location>
</feature>
<protein>
    <recommendedName>
        <fullName evidence="1">Reverse transcriptase domain-containing protein</fullName>
    </recommendedName>
</protein>
<dbReference type="Pfam" id="PF00078">
    <property type="entry name" value="RVT_1"/>
    <property type="match status" value="1"/>
</dbReference>
<comment type="caution">
    <text evidence="2">The sequence shown here is derived from an EMBL/GenBank/DDBJ whole genome shotgun (WGS) entry which is preliminary data.</text>
</comment>
<dbReference type="PANTHER" id="PTHR33116">
    <property type="entry name" value="REVERSE TRANSCRIPTASE ZINC-BINDING DOMAIN-CONTAINING PROTEIN-RELATED-RELATED"/>
    <property type="match status" value="1"/>
</dbReference>
<dbReference type="PANTHER" id="PTHR33116:SF70">
    <property type="entry name" value="NON-LTR RETROELEMENT REVERSE TRANSCRIPTASE-LIKE PROTEIN"/>
    <property type="match status" value="1"/>
</dbReference>
<name>A0AAV6XG13_9LAMI</name>
<accession>A0AAV6XG13</accession>
<evidence type="ECO:0000313" key="3">
    <source>
        <dbReference type="Proteomes" id="UP000826271"/>
    </source>
</evidence>
<reference evidence="2" key="1">
    <citation type="submission" date="2019-10" db="EMBL/GenBank/DDBJ databases">
        <authorList>
            <person name="Zhang R."/>
            <person name="Pan Y."/>
            <person name="Wang J."/>
            <person name="Ma R."/>
            <person name="Yu S."/>
        </authorList>
    </citation>
    <scope>NUCLEOTIDE SEQUENCE</scope>
    <source>
        <strain evidence="2">LA-IB0</strain>
        <tissue evidence="2">Leaf</tissue>
    </source>
</reference>
<dbReference type="PROSITE" id="PS50878">
    <property type="entry name" value="RT_POL"/>
    <property type="match status" value="1"/>
</dbReference>
<evidence type="ECO:0000259" key="1">
    <source>
        <dbReference type="PROSITE" id="PS50878"/>
    </source>
</evidence>
<gene>
    <name evidence="2" type="ORF">BUALT_Bualt07G0040500</name>
</gene>
<dbReference type="AlphaFoldDB" id="A0AAV6XG13"/>
<dbReference type="SUPFAM" id="SSF56672">
    <property type="entry name" value="DNA/RNA polymerases"/>
    <property type="match status" value="1"/>
</dbReference>
<organism evidence="2 3">
    <name type="scientific">Buddleja alternifolia</name>
    <dbReference type="NCBI Taxonomy" id="168488"/>
    <lineage>
        <taxon>Eukaryota</taxon>
        <taxon>Viridiplantae</taxon>
        <taxon>Streptophyta</taxon>
        <taxon>Embryophyta</taxon>
        <taxon>Tracheophyta</taxon>
        <taxon>Spermatophyta</taxon>
        <taxon>Magnoliopsida</taxon>
        <taxon>eudicotyledons</taxon>
        <taxon>Gunneridae</taxon>
        <taxon>Pentapetalae</taxon>
        <taxon>asterids</taxon>
        <taxon>lamiids</taxon>
        <taxon>Lamiales</taxon>
        <taxon>Scrophulariaceae</taxon>
        <taxon>Buddlejeae</taxon>
        <taxon>Buddleja</taxon>
    </lineage>
</organism>
<proteinExistence type="predicted"/>
<sequence>MVIKIDLEKAYDKVRWDFLEQTLDAFNFPRQLINLIMHCVTSSSPQILWNGMALPPLKPKCGLRQGDPLSPYLFVLCMERLSHIIEAAVRERNWQPIQPCREGPKFSHLFFADDLIFFTKASHDNARKIKLILDSFCTHSGLLVNKHKSKIFFSKNVGNRRKRDLANCLEMSSTNNIGKYLGVPRLHERVKTSTFKEVIDRILSKLSSWKARWLNLAGRTTLIQSVTLAIPAYAMQTSWLPTSVCNRIDRINHTFLWGGEEGAKRKIHLVKWDTVTKGKKEGGLGIKDSRDEMIWTTAPSTLNVLLSDDVI</sequence>
<dbReference type="InterPro" id="IPR043502">
    <property type="entry name" value="DNA/RNA_pol_sf"/>
</dbReference>
<keyword evidence="3" id="KW-1185">Reference proteome</keyword>
<dbReference type="Proteomes" id="UP000826271">
    <property type="component" value="Unassembled WGS sequence"/>
</dbReference>
<dbReference type="EMBL" id="WHWC01000007">
    <property type="protein sequence ID" value="KAG8378977.1"/>
    <property type="molecule type" value="Genomic_DNA"/>
</dbReference>
<dbReference type="InterPro" id="IPR000477">
    <property type="entry name" value="RT_dom"/>
</dbReference>